<dbReference type="HAMAP" id="MF_00265">
    <property type="entry name" value="VapC_Nob1"/>
    <property type="match status" value="1"/>
</dbReference>
<keyword evidence="11" id="KW-1185">Reference proteome</keyword>
<evidence type="ECO:0000256" key="6">
    <source>
        <dbReference type="ARBA" id="ARBA00022842"/>
    </source>
</evidence>
<protein>
    <recommendedName>
        <fullName evidence="8">Ribonuclease VapC</fullName>
        <shortName evidence="8">RNase VapC</shortName>
        <ecNumber evidence="8">3.1.-.-</ecNumber>
    </recommendedName>
    <alternativeName>
        <fullName evidence="8">Toxin VapC</fullName>
    </alternativeName>
</protein>
<dbReference type="InterPro" id="IPR002716">
    <property type="entry name" value="PIN_dom"/>
</dbReference>
<comment type="function">
    <text evidence="8">Toxic component of a toxin-antitoxin (TA) system. An RNase.</text>
</comment>
<keyword evidence="3 8" id="KW-0540">Nuclease</keyword>
<dbReference type="AlphaFoldDB" id="A0A9X0WJY6"/>
<gene>
    <name evidence="8" type="primary">vapC</name>
    <name evidence="10" type="ORF">CKO25_14685</name>
</gene>
<dbReference type="SUPFAM" id="SSF88723">
    <property type="entry name" value="PIN domain-like"/>
    <property type="match status" value="1"/>
</dbReference>
<evidence type="ECO:0000256" key="8">
    <source>
        <dbReference type="HAMAP-Rule" id="MF_00265"/>
    </source>
</evidence>
<dbReference type="CDD" id="cd18731">
    <property type="entry name" value="PIN_NgFitB-like"/>
    <property type="match status" value="1"/>
</dbReference>
<proteinExistence type="inferred from homology"/>
<comment type="cofactor">
    <cofactor evidence="1 8">
        <name>Mg(2+)</name>
        <dbReference type="ChEBI" id="CHEBI:18420"/>
    </cofactor>
</comment>
<evidence type="ECO:0000313" key="10">
    <source>
        <dbReference type="EMBL" id="MBK1645870.1"/>
    </source>
</evidence>
<evidence type="ECO:0000259" key="9">
    <source>
        <dbReference type="Pfam" id="PF01850"/>
    </source>
</evidence>
<dbReference type="GO" id="GO:0004540">
    <property type="term" value="F:RNA nuclease activity"/>
    <property type="evidence" value="ECO:0007669"/>
    <property type="project" value="InterPro"/>
</dbReference>
<dbReference type="Proteomes" id="UP001138802">
    <property type="component" value="Unassembled WGS sequence"/>
</dbReference>
<keyword evidence="6 8" id="KW-0460">Magnesium</keyword>
<feature type="binding site" evidence="8">
    <location>
        <position position="104"/>
    </location>
    <ligand>
        <name>Mg(2+)</name>
        <dbReference type="ChEBI" id="CHEBI:18420"/>
    </ligand>
</feature>
<dbReference type="EC" id="3.1.-.-" evidence="8"/>
<dbReference type="RefSeq" id="WP_200388680.1">
    <property type="nucleotide sequence ID" value="NZ_NRSD01000016.1"/>
</dbReference>
<dbReference type="PANTHER" id="PTHR33653">
    <property type="entry name" value="RIBONUCLEASE VAPC2"/>
    <property type="match status" value="1"/>
</dbReference>
<feature type="binding site" evidence="8">
    <location>
        <position position="5"/>
    </location>
    <ligand>
        <name>Mg(2+)</name>
        <dbReference type="ChEBI" id="CHEBI:18420"/>
    </ligand>
</feature>
<evidence type="ECO:0000256" key="1">
    <source>
        <dbReference type="ARBA" id="ARBA00001946"/>
    </source>
</evidence>
<evidence type="ECO:0000256" key="2">
    <source>
        <dbReference type="ARBA" id="ARBA00022649"/>
    </source>
</evidence>
<dbReference type="Gene3D" id="3.40.50.1010">
    <property type="entry name" value="5'-nuclease"/>
    <property type="match status" value="1"/>
</dbReference>
<dbReference type="GO" id="GO:0016787">
    <property type="term" value="F:hydrolase activity"/>
    <property type="evidence" value="ECO:0007669"/>
    <property type="project" value="UniProtKB-KW"/>
</dbReference>
<dbReference type="InterPro" id="IPR050556">
    <property type="entry name" value="Type_II_TA_system_RNase"/>
</dbReference>
<accession>A0A9X0WJY6</accession>
<dbReference type="GO" id="GO:0000287">
    <property type="term" value="F:magnesium ion binding"/>
    <property type="evidence" value="ECO:0007669"/>
    <property type="project" value="UniProtKB-UniRule"/>
</dbReference>
<comment type="caution">
    <text evidence="10">The sequence shown here is derived from an EMBL/GenBank/DDBJ whole genome shotgun (WGS) entry which is preliminary data.</text>
</comment>
<comment type="similarity">
    <text evidence="7 8">Belongs to the PINc/VapC protein family.</text>
</comment>
<dbReference type="Pfam" id="PF01850">
    <property type="entry name" value="PIN"/>
    <property type="match status" value="1"/>
</dbReference>
<organism evidence="10 11">
    <name type="scientific">Thiocapsa imhoffii</name>
    <dbReference type="NCBI Taxonomy" id="382777"/>
    <lineage>
        <taxon>Bacteria</taxon>
        <taxon>Pseudomonadati</taxon>
        <taxon>Pseudomonadota</taxon>
        <taxon>Gammaproteobacteria</taxon>
        <taxon>Chromatiales</taxon>
        <taxon>Chromatiaceae</taxon>
        <taxon>Thiocapsa</taxon>
    </lineage>
</organism>
<dbReference type="EMBL" id="NRSD01000016">
    <property type="protein sequence ID" value="MBK1645870.1"/>
    <property type="molecule type" value="Genomic_DNA"/>
</dbReference>
<sequence>MIILDTNVVSEFMTSPPAPSVREWVNSQATGALYLTTISVAEIEFGLMVLPEGNRRRLLASRFEQFIELAFGERILAFDEPAAHIYGRIRAERRARGRPMSNFDAQIAAIARAKSFRLATRNVKDFDGCGVELINPFDD</sequence>
<feature type="domain" description="PIN" evidence="9">
    <location>
        <begin position="2"/>
        <end position="122"/>
    </location>
</feature>
<dbReference type="PANTHER" id="PTHR33653:SF1">
    <property type="entry name" value="RIBONUCLEASE VAPC2"/>
    <property type="match status" value="1"/>
</dbReference>
<evidence type="ECO:0000256" key="3">
    <source>
        <dbReference type="ARBA" id="ARBA00022722"/>
    </source>
</evidence>
<dbReference type="InterPro" id="IPR022907">
    <property type="entry name" value="VapC_family"/>
</dbReference>
<name>A0A9X0WJY6_9GAMM</name>
<keyword evidence="2 8" id="KW-1277">Toxin-antitoxin system</keyword>
<evidence type="ECO:0000256" key="5">
    <source>
        <dbReference type="ARBA" id="ARBA00022801"/>
    </source>
</evidence>
<reference evidence="10 11" key="1">
    <citation type="journal article" date="2020" name="Microorganisms">
        <title>Osmotic Adaptation and Compatible Solute Biosynthesis of Phototrophic Bacteria as Revealed from Genome Analyses.</title>
        <authorList>
            <person name="Imhoff J.F."/>
            <person name="Rahn T."/>
            <person name="Kunzel S."/>
            <person name="Keller A."/>
            <person name="Neulinger S.C."/>
        </authorList>
    </citation>
    <scope>NUCLEOTIDE SEQUENCE [LARGE SCALE GENOMIC DNA]</scope>
    <source>
        <strain evidence="10 11">DSM 21303</strain>
    </source>
</reference>
<keyword evidence="8" id="KW-0800">Toxin</keyword>
<keyword evidence="5 8" id="KW-0378">Hydrolase</keyword>
<keyword evidence="4 8" id="KW-0479">Metal-binding</keyword>
<evidence type="ECO:0000256" key="4">
    <source>
        <dbReference type="ARBA" id="ARBA00022723"/>
    </source>
</evidence>
<evidence type="ECO:0000256" key="7">
    <source>
        <dbReference type="ARBA" id="ARBA00038093"/>
    </source>
</evidence>
<evidence type="ECO:0000313" key="11">
    <source>
        <dbReference type="Proteomes" id="UP001138802"/>
    </source>
</evidence>
<dbReference type="GO" id="GO:0090729">
    <property type="term" value="F:toxin activity"/>
    <property type="evidence" value="ECO:0007669"/>
    <property type="project" value="UniProtKB-KW"/>
</dbReference>
<dbReference type="InterPro" id="IPR029060">
    <property type="entry name" value="PIN-like_dom_sf"/>
</dbReference>